<evidence type="ECO:0000313" key="3">
    <source>
        <dbReference type="Proteomes" id="UP001342631"/>
    </source>
</evidence>
<dbReference type="Proteomes" id="UP001342631">
    <property type="component" value="Unassembled WGS sequence"/>
</dbReference>
<comment type="caution">
    <text evidence="2">The sequence shown here is derived from an EMBL/GenBank/DDBJ whole genome shotgun (WGS) entry which is preliminary data.</text>
</comment>
<reference evidence="2 3" key="1">
    <citation type="journal article" date="2024" name="Arch. Microbiol.">
        <title>Corallococcus caeni sp. nov., a novel myxobacterium isolated from activated sludge.</title>
        <authorList>
            <person name="Tomita S."/>
            <person name="Nakai R."/>
            <person name="Kuroda K."/>
            <person name="Kurashita H."/>
            <person name="Hatamoto M."/>
            <person name="Yamaguchi T."/>
            <person name="Narihiro T."/>
        </authorList>
    </citation>
    <scope>NUCLEOTIDE SEQUENCE [LARGE SCALE GENOMIC DNA]</scope>
    <source>
        <strain evidence="2 3">NO1</strain>
    </source>
</reference>
<evidence type="ECO:0000313" key="2">
    <source>
        <dbReference type="EMBL" id="GMU11297.1"/>
    </source>
</evidence>
<evidence type="ECO:0000256" key="1">
    <source>
        <dbReference type="SAM" id="MobiDB-lite"/>
    </source>
</evidence>
<accession>A0ABQ6R4Z5</accession>
<sequence>MGVHLGLGDVPREAWLAGLRPRRCTLSAKEVRTPTGWNPSGGPAKGWTSPTPLTWQARGLTCQPACRQSVTAISTSARE</sequence>
<proteinExistence type="predicted"/>
<dbReference type="EMBL" id="BTTX01000012">
    <property type="protein sequence ID" value="GMU11297.1"/>
    <property type="molecule type" value="Genomic_DNA"/>
</dbReference>
<name>A0ABQ6R4Z5_9BACT</name>
<gene>
    <name evidence="2" type="ORF">ASNO1_75510</name>
</gene>
<feature type="region of interest" description="Disordered" evidence="1">
    <location>
        <begin position="30"/>
        <end position="50"/>
    </location>
</feature>
<organism evidence="2 3">
    <name type="scientific">Corallococcus caeni</name>
    <dbReference type="NCBI Taxonomy" id="3082388"/>
    <lineage>
        <taxon>Bacteria</taxon>
        <taxon>Pseudomonadati</taxon>
        <taxon>Myxococcota</taxon>
        <taxon>Myxococcia</taxon>
        <taxon>Myxococcales</taxon>
        <taxon>Cystobacterineae</taxon>
        <taxon>Myxococcaceae</taxon>
        <taxon>Corallococcus</taxon>
    </lineage>
</organism>
<keyword evidence="3" id="KW-1185">Reference proteome</keyword>
<protein>
    <submittedName>
        <fullName evidence="2">Uncharacterized protein</fullName>
    </submittedName>
</protein>